<name>A0A158GA59_9BURK</name>
<dbReference type="Gene3D" id="6.10.140.1310">
    <property type="match status" value="1"/>
</dbReference>
<evidence type="ECO:0000313" key="2">
    <source>
        <dbReference type="EMBL" id="MFK4442044.1"/>
    </source>
</evidence>
<sequence length="128" mass="14752">MISHDQLAHAIEQELGLKHGVDFLVAHPLDKDGNQRADAYLFRWMNKDVLQPDIELMKARYQECHCDTYEAMAARERRDALIAQTDWTQAQDIPDAVKAKYAVYRQALRDITSQAGFPKSIDWPLLPQ</sequence>
<evidence type="ECO:0000313" key="4">
    <source>
        <dbReference type="Proteomes" id="UP000054683"/>
    </source>
</evidence>
<reference evidence="3 4" key="1">
    <citation type="submission" date="2016-01" db="EMBL/GenBank/DDBJ databases">
        <authorList>
            <person name="Oliw E.H."/>
        </authorList>
    </citation>
    <scope>NUCLEOTIDE SEQUENCE [LARGE SCALE GENOMIC DNA]</scope>
    <source>
        <strain evidence="3">LMG 27134</strain>
    </source>
</reference>
<dbReference type="InterPro" id="IPR031893">
    <property type="entry name" value="Phage_tail_APC"/>
</dbReference>
<keyword evidence="5" id="KW-1185">Reference proteome</keyword>
<evidence type="ECO:0000313" key="3">
    <source>
        <dbReference type="EMBL" id="SAL28902.1"/>
    </source>
</evidence>
<reference evidence="2 5" key="2">
    <citation type="submission" date="2024-10" db="EMBL/GenBank/DDBJ databases">
        <authorList>
            <person name="Deangelis K."/>
            <person name="Huntemann M."/>
            <person name="Clum A."/>
            <person name="Wang J."/>
            <person name="Palaniappan K."/>
            <person name="Ritter S."/>
            <person name="Chen I.-M."/>
            <person name="Stamatis D."/>
            <person name="Reddy T."/>
            <person name="O'Malley R."/>
            <person name="Daum C."/>
            <person name="Ng V."/>
            <person name="Ivanova N."/>
            <person name="Kyrpides N."/>
            <person name="Woyke T."/>
        </authorList>
    </citation>
    <scope>NUCLEOTIDE SEQUENCE [LARGE SCALE GENOMIC DNA]</scope>
    <source>
        <strain evidence="2 5">GAS97</strain>
    </source>
</reference>
<proteinExistence type="predicted"/>
<dbReference type="AlphaFoldDB" id="A0A158GA59"/>
<dbReference type="EMBL" id="FCOK02000011">
    <property type="protein sequence ID" value="SAL28902.1"/>
    <property type="molecule type" value="Genomic_DNA"/>
</dbReference>
<dbReference type="RefSeq" id="WP_197500209.1">
    <property type="nucleotide sequence ID" value="NZ_FCOK02000011.1"/>
</dbReference>
<evidence type="ECO:0000313" key="5">
    <source>
        <dbReference type="Proteomes" id="UP001620514"/>
    </source>
</evidence>
<evidence type="ECO:0000259" key="1">
    <source>
        <dbReference type="Pfam" id="PF16778"/>
    </source>
</evidence>
<dbReference type="Pfam" id="PF16778">
    <property type="entry name" value="Phage_tail_APC"/>
    <property type="match status" value="1"/>
</dbReference>
<reference evidence="2 5" key="3">
    <citation type="submission" date="2024-11" db="EMBL/GenBank/DDBJ databases">
        <title>Using genomics to understand microbial adaptation to soil warming.</title>
        <authorList>
            <person name="Deangelis K.M. PhD."/>
        </authorList>
    </citation>
    <scope>NUCLEOTIDE SEQUENCE [LARGE SCALE GENOMIC DNA]</scope>
    <source>
        <strain evidence="2 5">GAS97</strain>
    </source>
</reference>
<protein>
    <recommendedName>
        <fullName evidence="1">Phage tail assembly chaperone-like domain-containing protein</fullName>
    </recommendedName>
</protein>
<dbReference type="EMBL" id="JBIYDN010000005">
    <property type="protein sequence ID" value="MFK4442044.1"/>
    <property type="molecule type" value="Genomic_DNA"/>
</dbReference>
<organism evidence="3 4">
    <name type="scientific">Caballeronia udeis</name>
    <dbReference type="NCBI Taxonomy" id="1232866"/>
    <lineage>
        <taxon>Bacteria</taxon>
        <taxon>Pseudomonadati</taxon>
        <taxon>Pseudomonadota</taxon>
        <taxon>Betaproteobacteria</taxon>
        <taxon>Burkholderiales</taxon>
        <taxon>Burkholderiaceae</taxon>
        <taxon>Caballeronia</taxon>
    </lineage>
</organism>
<dbReference type="Proteomes" id="UP000054683">
    <property type="component" value="Unassembled WGS sequence"/>
</dbReference>
<feature type="domain" description="Phage tail assembly chaperone-like" evidence="1">
    <location>
        <begin position="72"/>
        <end position="128"/>
    </location>
</feature>
<gene>
    <name evidence="2" type="ORF">ABH943_002059</name>
    <name evidence="3" type="ORF">AWB69_02263</name>
</gene>
<dbReference type="Proteomes" id="UP001620514">
    <property type="component" value="Unassembled WGS sequence"/>
</dbReference>
<accession>A0A158GA59</accession>